<accession>A0A4S3B5K9</accession>
<feature type="transmembrane region" description="Helical" evidence="1">
    <location>
        <begin position="51"/>
        <end position="69"/>
    </location>
</feature>
<comment type="caution">
    <text evidence="2">The sequence shown here is derived from an EMBL/GenBank/DDBJ whole genome shotgun (WGS) entry which is preliminary data.</text>
</comment>
<sequence>MDDVLIKLYLLCLSPVILTTIAIVFGNWSLYAIGTPVVLFFVVKTFSGASLMWMILMVVALTPLFYYAYTNRYKLKFRNYPILKEYWQVNQDKMSRIKQTMKNMYQPLYNQSDSSGRKYLSSAFRIFGFVEDKEGTVYYQIYNKPSEKHFLAFLDSHIDLMNDIISDDPDKIKETRIVLKDQITLLVQDYQGK</sequence>
<evidence type="ECO:0000313" key="2">
    <source>
        <dbReference type="EMBL" id="THB61828.1"/>
    </source>
</evidence>
<keyword evidence="1" id="KW-1133">Transmembrane helix</keyword>
<proteinExistence type="predicted"/>
<dbReference type="Proteomes" id="UP000310506">
    <property type="component" value="Unassembled WGS sequence"/>
</dbReference>
<keyword evidence="3" id="KW-1185">Reference proteome</keyword>
<feature type="transmembrane region" description="Helical" evidence="1">
    <location>
        <begin position="7"/>
        <end position="31"/>
    </location>
</feature>
<evidence type="ECO:0000256" key="1">
    <source>
        <dbReference type="SAM" id="Phobius"/>
    </source>
</evidence>
<dbReference type="AlphaFoldDB" id="A0A4S3B5K9"/>
<keyword evidence="1" id="KW-0812">Transmembrane</keyword>
<organism evidence="2 3">
    <name type="scientific">Vagococcus silagei</name>
    <dbReference type="NCBI Taxonomy" id="2508885"/>
    <lineage>
        <taxon>Bacteria</taxon>
        <taxon>Bacillati</taxon>
        <taxon>Bacillota</taxon>
        <taxon>Bacilli</taxon>
        <taxon>Lactobacillales</taxon>
        <taxon>Enterococcaceae</taxon>
        <taxon>Vagococcus</taxon>
    </lineage>
</organism>
<protein>
    <submittedName>
        <fullName evidence="2">Uncharacterized protein</fullName>
    </submittedName>
</protein>
<reference evidence="2 3" key="1">
    <citation type="submission" date="2019-01" db="EMBL/GenBank/DDBJ databases">
        <title>Vagococcus silagei sp. nov. isolated from brewer's grain.</title>
        <authorList>
            <person name="Guu J.-R."/>
        </authorList>
    </citation>
    <scope>NUCLEOTIDE SEQUENCE [LARGE SCALE GENOMIC DNA]</scope>
    <source>
        <strain evidence="2 3">2B-2</strain>
    </source>
</reference>
<gene>
    <name evidence="2" type="ORF">ESZ54_03385</name>
</gene>
<evidence type="ECO:0000313" key="3">
    <source>
        <dbReference type="Proteomes" id="UP000310506"/>
    </source>
</evidence>
<dbReference type="RefSeq" id="WP_136136275.1">
    <property type="nucleotide sequence ID" value="NZ_SDGV01000007.1"/>
</dbReference>
<name>A0A4S3B5K9_9ENTE</name>
<keyword evidence="1" id="KW-0472">Membrane</keyword>
<dbReference type="EMBL" id="SDGV01000007">
    <property type="protein sequence ID" value="THB61828.1"/>
    <property type="molecule type" value="Genomic_DNA"/>
</dbReference>